<evidence type="ECO:0000313" key="1">
    <source>
        <dbReference type="EMBL" id="MBB0247260.1"/>
    </source>
</evidence>
<dbReference type="AlphaFoldDB" id="A0A7W3TIU1"/>
<feature type="non-terminal residue" evidence="1">
    <location>
        <position position="1"/>
    </location>
</feature>
<dbReference type="EMBL" id="VKHT01001529">
    <property type="protein sequence ID" value="MBB0247260.1"/>
    <property type="molecule type" value="Genomic_DNA"/>
</dbReference>
<name>A0A7W3TIU1_9ACTN</name>
<accession>A0A7W3TIU1</accession>
<proteinExistence type="predicted"/>
<sequence>HTLPRLVAVTVRTDQPINLVSAFEEPIVPDTEKHTGIAPASVRRLAHEQLTAVRAWGNKPAFAAHCHTLAPEHRETAAALEEAFGRARAFDEVLSDLRTHLTGGDAR</sequence>
<dbReference type="InterPro" id="IPR010148">
    <property type="entry name" value="CRISPR-assoc_prot_CT1975"/>
</dbReference>
<reference evidence="2" key="1">
    <citation type="submission" date="2019-10" db="EMBL/GenBank/DDBJ databases">
        <title>Streptomyces sp. nov., a novel actinobacterium isolated from alkaline environment.</title>
        <authorList>
            <person name="Golinska P."/>
        </authorList>
    </citation>
    <scope>NUCLEOTIDE SEQUENCE [LARGE SCALE GENOMIC DNA]</scope>
    <source>
        <strain evidence="2">DSM 42118</strain>
    </source>
</reference>
<gene>
    <name evidence="1" type="ORF">FNQ90_24855</name>
</gene>
<dbReference type="Proteomes" id="UP000538929">
    <property type="component" value="Unassembled WGS sequence"/>
</dbReference>
<dbReference type="RefSeq" id="WP_182608470.1">
    <property type="nucleotide sequence ID" value="NZ_VKHT01001529.1"/>
</dbReference>
<protein>
    <submittedName>
        <fullName evidence="1">Type I-E CRISPR-associated protein Cas7/Cse4/CasC</fullName>
    </submittedName>
</protein>
<evidence type="ECO:0000313" key="2">
    <source>
        <dbReference type="Proteomes" id="UP000538929"/>
    </source>
</evidence>
<keyword evidence="2" id="KW-1185">Reference proteome</keyword>
<dbReference type="Pfam" id="PF09344">
    <property type="entry name" value="Cas_CT1975"/>
    <property type="match status" value="1"/>
</dbReference>
<organism evidence="1 2">
    <name type="scientific">Streptomyces alkaliphilus</name>
    <dbReference type="NCBI Taxonomy" id="1472722"/>
    <lineage>
        <taxon>Bacteria</taxon>
        <taxon>Bacillati</taxon>
        <taxon>Actinomycetota</taxon>
        <taxon>Actinomycetes</taxon>
        <taxon>Kitasatosporales</taxon>
        <taxon>Streptomycetaceae</taxon>
        <taxon>Streptomyces</taxon>
    </lineage>
</organism>
<comment type="caution">
    <text evidence="1">The sequence shown here is derived from an EMBL/GenBank/DDBJ whole genome shotgun (WGS) entry which is preliminary data.</text>
</comment>